<accession>A0A5B8SX54</accession>
<dbReference type="Proteomes" id="UP000321296">
    <property type="component" value="Chromosome"/>
</dbReference>
<dbReference type="GO" id="GO:0016772">
    <property type="term" value="F:transferase activity, transferring phosphorus-containing groups"/>
    <property type="evidence" value="ECO:0007669"/>
    <property type="project" value="InterPro"/>
</dbReference>
<dbReference type="KEGG" id="lpse:FGL85_04225"/>
<evidence type="ECO:0000256" key="1">
    <source>
        <dbReference type="ARBA" id="ARBA00007583"/>
    </source>
</evidence>
<sequence>MRHSMKNSIDIIIPWVDSEDRNWQRKKDIALEQNGIYTSTEMNGTERYQDYGTLKFVFRSIEVNMPWVNKVILVTDNQQPEWLNNAYDKLQVVDHKEFIHGKLPTFNSNSIMTNLHHIESLEEHFILFNDDLLAWSPMDEKDFFVDGVPVDSLIESGTVPFVNDFFHVSGNAVALANKNFKKYKVMRTNFLKFFNYKYGIDLFRTILSLPYKGFVGFQNPHFALGYTKSEFERFERLEKEKLEVTWSHDFRTLTDLNEWAIRYDRNLRGEFVPGKLNGKYLTLSSFKKEVTIPARTRILVVNDDGERDKNVLDNVQNFLNAKFPSKSNFEL</sequence>
<gene>
    <name evidence="5" type="ORF">FGL85_04225</name>
</gene>
<proteinExistence type="inferred from homology"/>
<reference evidence="5 6" key="1">
    <citation type="submission" date="2019-06" db="EMBL/GenBank/DDBJ databases">
        <title>Genome analyses of bacteria isolated from kimchi.</title>
        <authorList>
            <person name="Lee S."/>
            <person name="Ahn S."/>
            <person name="Roh S."/>
        </authorList>
    </citation>
    <scope>NUCLEOTIDE SEQUENCE [LARGE SCALE GENOMIC DNA]</scope>
    <source>
        <strain evidence="5 6">CBA3630</strain>
    </source>
</reference>
<comment type="similarity">
    <text evidence="1">Belongs to the stealth family.</text>
</comment>
<keyword evidence="3" id="KW-0270">Exopolysaccharide synthesis</keyword>
<name>A0A5B8SX54_LEUPS</name>
<evidence type="ECO:0000259" key="4">
    <source>
        <dbReference type="Pfam" id="PF11380"/>
    </source>
</evidence>
<dbReference type="EMBL" id="CP042383">
    <property type="protein sequence ID" value="QEA41752.1"/>
    <property type="molecule type" value="Genomic_DNA"/>
</dbReference>
<evidence type="ECO:0000256" key="3">
    <source>
        <dbReference type="ARBA" id="ARBA00023169"/>
    </source>
</evidence>
<feature type="domain" description="Stealth protein CR2 conserved region 2" evidence="4">
    <location>
        <begin position="47"/>
        <end position="145"/>
    </location>
</feature>
<dbReference type="InterPro" id="IPR047141">
    <property type="entry name" value="Stealth"/>
</dbReference>
<evidence type="ECO:0000256" key="2">
    <source>
        <dbReference type="ARBA" id="ARBA00022679"/>
    </source>
</evidence>
<keyword evidence="2" id="KW-0808">Transferase</keyword>
<evidence type="ECO:0000313" key="5">
    <source>
        <dbReference type="EMBL" id="QEA41752.1"/>
    </source>
</evidence>
<dbReference type="PANTHER" id="PTHR24045:SF0">
    <property type="entry name" value="N-ACETYLGLUCOSAMINE-1-PHOSPHOTRANSFERASE SUBUNITS ALPHA_BETA"/>
    <property type="match status" value="1"/>
</dbReference>
<dbReference type="AlphaFoldDB" id="A0A5B8SX54"/>
<dbReference type="PANTHER" id="PTHR24045">
    <property type="match status" value="1"/>
</dbReference>
<dbReference type="InterPro" id="IPR021520">
    <property type="entry name" value="Stealth_CR2"/>
</dbReference>
<protein>
    <recommendedName>
        <fullName evidence="4">Stealth protein CR2 conserved region 2 domain-containing protein</fullName>
    </recommendedName>
</protein>
<evidence type="ECO:0000313" key="6">
    <source>
        <dbReference type="Proteomes" id="UP000321296"/>
    </source>
</evidence>
<dbReference type="GO" id="GO:0000271">
    <property type="term" value="P:polysaccharide biosynthetic process"/>
    <property type="evidence" value="ECO:0007669"/>
    <property type="project" value="UniProtKB-KW"/>
</dbReference>
<dbReference type="Pfam" id="PF11380">
    <property type="entry name" value="Stealth_CR2"/>
    <property type="match status" value="1"/>
</dbReference>
<organism evidence="5 6">
    <name type="scientific">Leuconostoc pseudomesenteroides</name>
    <dbReference type="NCBI Taxonomy" id="33968"/>
    <lineage>
        <taxon>Bacteria</taxon>
        <taxon>Bacillati</taxon>
        <taxon>Bacillota</taxon>
        <taxon>Bacilli</taxon>
        <taxon>Lactobacillales</taxon>
        <taxon>Lactobacillaceae</taxon>
        <taxon>Leuconostoc</taxon>
    </lineage>
</organism>